<dbReference type="AlphaFoldDB" id="A0AAW2EL64"/>
<comment type="caution">
    <text evidence="1">The sequence shown here is derived from an EMBL/GenBank/DDBJ whole genome shotgun (WGS) entry which is preliminary data.</text>
</comment>
<keyword evidence="2" id="KW-1185">Reference proteome</keyword>
<organism evidence="1 2">
    <name type="scientific">Cardiocondyla obscurior</name>
    <dbReference type="NCBI Taxonomy" id="286306"/>
    <lineage>
        <taxon>Eukaryota</taxon>
        <taxon>Metazoa</taxon>
        <taxon>Ecdysozoa</taxon>
        <taxon>Arthropoda</taxon>
        <taxon>Hexapoda</taxon>
        <taxon>Insecta</taxon>
        <taxon>Pterygota</taxon>
        <taxon>Neoptera</taxon>
        <taxon>Endopterygota</taxon>
        <taxon>Hymenoptera</taxon>
        <taxon>Apocrita</taxon>
        <taxon>Aculeata</taxon>
        <taxon>Formicoidea</taxon>
        <taxon>Formicidae</taxon>
        <taxon>Myrmicinae</taxon>
        <taxon>Cardiocondyla</taxon>
    </lineage>
</organism>
<evidence type="ECO:0000313" key="2">
    <source>
        <dbReference type="Proteomes" id="UP001430953"/>
    </source>
</evidence>
<accession>A0AAW2EL64</accession>
<reference evidence="1 2" key="1">
    <citation type="submission" date="2023-03" db="EMBL/GenBank/DDBJ databases">
        <title>High recombination rates correlate with genetic variation in Cardiocondyla obscurior ants.</title>
        <authorList>
            <person name="Errbii M."/>
        </authorList>
    </citation>
    <scope>NUCLEOTIDE SEQUENCE [LARGE SCALE GENOMIC DNA]</scope>
    <source>
        <strain evidence="1">Alpha-2009</strain>
        <tissue evidence="1">Whole body</tissue>
    </source>
</reference>
<evidence type="ECO:0000313" key="1">
    <source>
        <dbReference type="EMBL" id="KAL0102810.1"/>
    </source>
</evidence>
<name>A0AAW2EL64_9HYME</name>
<dbReference type="EMBL" id="JADYXP020000022">
    <property type="protein sequence ID" value="KAL0102810.1"/>
    <property type="molecule type" value="Genomic_DNA"/>
</dbReference>
<sequence length="58" mass="6448">MNAELKLLSAWEVTEIIDLYLALFSSSTPPRIINTLLKRQSPSRSISHTCCIGKETAV</sequence>
<gene>
    <name evidence="1" type="ORF">PUN28_018239</name>
</gene>
<proteinExistence type="predicted"/>
<dbReference type="Proteomes" id="UP001430953">
    <property type="component" value="Unassembled WGS sequence"/>
</dbReference>
<protein>
    <submittedName>
        <fullName evidence="1">Uncharacterized protein</fullName>
    </submittedName>
</protein>